<evidence type="ECO:0000313" key="3">
    <source>
        <dbReference type="Proteomes" id="UP000245410"/>
    </source>
</evidence>
<dbReference type="AlphaFoldDB" id="A0A317D8N5"/>
<dbReference type="InterPro" id="IPR011701">
    <property type="entry name" value="MFS"/>
</dbReference>
<protein>
    <recommendedName>
        <fullName evidence="4">MFS transporter</fullName>
    </recommendedName>
</protein>
<feature type="transmembrane region" description="Helical" evidence="1">
    <location>
        <begin position="203"/>
        <end position="223"/>
    </location>
</feature>
<dbReference type="EMBL" id="QGKR01000151">
    <property type="protein sequence ID" value="PWR10642.1"/>
    <property type="molecule type" value="Genomic_DNA"/>
</dbReference>
<evidence type="ECO:0000256" key="1">
    <source>
        <dbReference type="SAM" id="Phobius"/>
    </source>
</evidence>
<keyword evidence="3" id="KW-1185">Reference proteome</keyword>
<feature type="transmembrane region" description="Helical" evidence="1">
    <location>
        <begin position="235"/>
        <end position="254"/>
    </location>
</feature>
<dbReference type="GO" id="GO:0022857">
    <property type="term" value="F:transmembrane transporter activity"/>
    <property type="evidence" value="ECO:0007669"/>
    <property type="project" value="InterPro"/>
</dbReference>
<dbReference type="Proteomes" id="UP000245410">
    <property type="component" value="Unassembled WGS sequence"/>
</dbReference>
<dbReference type="PANTHER" id="PTHR23542">
    <property type="match status" value="1"/>
</dbReference>
<comment type="caution">
    <text evidence="2">The sequence shown here is derived from an EMBL/GenBank/DDBJ whole genome shotgun (WGS) entry which is preliminary data.</text>
</comment>
<dbReference type="InterPro" id="IPR036259">
    <property type="entry name" value="MFS_trans_sf"/>
</dbReference>
<evidence type="ECO:0000313" key="2">
    <source>
        <dbReference type="EMBL" id="PWR10642.1"/>
    </source>
</evidence>
<keyword evidence="1" id="KW-0812">Transmembrane</keyword>
<feature type="transmembrane region" description="Helical" evidence="1">
    <location>
        <begin position="325"/>
        <end position="346"/>
    </location>
</feature>
<feature type="transmembrane region" description="Helical" evidence="1">
    <location>
        <begin position="290"/>
        <end position="313"/>
    </location>
</feature>
<dbReference type="Gene3D" id="1.20.1250.20">
    <property type="entry name" value="MFS general substrate transporter like domains"/>
    <property type="match status" value="1"/>
</dbReference>
<feature type="transmembrane region" description="Helical" evidence="1">
    <location>
        <begin position="266"/>
        <end position="284"/>
    </location>
</feature>
<name>A0A317D8N5_9ACTN</name>
<accession>A0A317D8N5</accession>
<keyword evidence="1" id="KW-1133">Transmembrane helix</keyword>
<feature type="transmembrane region" description="Helical" evidence="1">
    <location>
        <begin position="352"/>
        <end position="371"/>
    </location>
</feature>
<gene>
    <name evidence="2" type="ORF">DKT68_08485</name>
</gene>
<feature type="transmembrane region" description="Helical" evidence="1">
    <location>
        <begin position="161"/>
        <end position="182"/>
    </location>
</feature>
<proteinExistence type="predicted"/>
<keyword evidence="1" id="KW-0472">Membrane</keyword>
<dbReference type="Pfam" id="PF07690">
    <property type="entry name" value="MFS_1"/>
    <property type="match status" value="2"/>
</dbReference>
<sequence length="406" mass="40593">MNVPRRAMLLIVLMTVAQLPVALRQLLVVLLGHQNTGSFATAGVASAGCGIGLALTAPLVGRLLGRLGARPVLLATGLAHLLALLGLAVTTEPVAFVALATVAGLSTPPAVGSGRAHLARIVSTPALSRAYAVNAVGQEVLYVGGPLAVTLSLLISGPTAALLAFAVIGAAGLVGMVTVLPPRQDDPQPAGRRSALPGRATRRTIVGTHVGYMISIGAMWVLVPAFATTVGHPDQAGLLVTIWSVGSLAGGLLLARRGRPGTPGGAYLTLLGILAATSLALPLPRNVPQMAVALALFGLALAPFLAVTDEILARSTPAPRLAETYGWLQTAGQLGIAAGSATSGAVNDHLGNTPAFLVVSGALALALVVALSRRGTLRLPSAAPPAEAVAPAVGAGGRGFVRDEAG</sequence>
<feature type="transmembrane region" description="Helical" evidence="1">
    <location>
        <begin position="40"/>
        <end position="60"/>
    </location>
</feature>
<dbReference type="RefSeq" id="WP_109816867.1">
    <property type="nucleotide sequence ID" value="NZ_QGKR01000151.1"/>
</dbReference>
<evidence type="ECO:0008006" key="4">
    <source>
        <dbReference type="Google" id="ProtNLM"/>
    </source>
</evidence>
<dbReference type="OrthoDB" id="3378067at2"/>
<dbReference type="PANTHER" id="PTHR23542:SF1">
    <property type="entry name" value="MAJOR FACILITATOR SUPERFAMILY (MFS) PROFILE DOMAIN-CONTAINING PROTEIN"/>
    <property type="match status" value="1"/>
</dbReference>
<dbReference type="SUPFAM" id="SSF103473">
    <property type="entry name" value="MFS general substrate transporter"/>
    <property type="match status" value="1"/>
</dbReference>
<organism evidence="2 3">
    <name type="scientific">Micromonospora acroterricola</name>
    <dbReference type="NCBI Taxonomy" id="2202421"/>
    <lineage>
        <taxon>Bacteria</taxon>
        <taxon>Bacillati</taxon>
        <taxon>Actinomycetota</taxon>
        <taxon>Actinomycetes</taxon>
        <taxon>Micromonosporales</taxon>
        <taxon>Micromonosporaceae</taxon>
        <taxon>Micromonospora</taxon>
    </lineage>
</organism>
<reference evidence="2 3" key="1">
    <citation type="submission" date="2018-05" db="EMBL/GenBank/DDBJ databases">
        <title>Micromonospora atacamensis sp. nov., a novel actinobacteria isolated from high altitude Atacama Desert soil.</title>
        <authorList>
            <person name="Carro L."/>
            <person name="Golinska P."/>
            <person name="Klenk H.-P."/>
            <person name="Goodfellow M."/>
        </authorList>
    </citation>
    <scope>NUCLEOTIDE SEQUENCE [LARGE SCALE GENOMIC DNA]</scope>
    <source>
        <strain evidence="2 3">5R2A7</strain>
    </source>
</reference>